<protein>
    <submittedName>
        <fullName evidence="2">F4391dbf-b1b1-4fea-af7c-83e07b6257e9</fullName>
    </submittedName>
</protein>
<evidence type="ECO:0000313" key="3">
    <source>
        <dbReference type="Proteomes" id="UP000624404"/>
    </source>
</evidence>
<dbReference type="EMBL" id="CAJHIA010000010">
    <property type="protein sequence ID" value="CAD6443688.1"/>
    <property type="molecule type" value="Genomic_DNA"/>
</dbReference>
<evidence type="ECO:0000313" key="2">
    <source>
        <dbReference type="EMBL" id="CAD6443688.1"/>
    </source>
</evidence>
<reference evidence="2" key="1">
    <citation type="submission" date="2020-10" db="EMBL/GenBank/DDBJ databases">
        <authorList>
            <person name="Kusch S."/>
        </authorList>
    </citation>
    <scope>NUCLEOTIDE SEQUENCE</scope>
    <source>
        <strain evidence="2">SwB9</strain>
    </source>
</reference>
<dbReference type="Proteomes" id="UP000624404">
    <property type="component" value="Unassembled WGS sequence"/>
</dbReference>
<gene>
    <name evidence="2" type="ORF">SCLTRI_LOCUS3481</name>
</gene>
<dbReference type="OrthoDB" id="10432861at2759"/>
<comment type="caution">
    <text evidence="2">The sequence shown here is derived from an EMBL/GenBank/DDBJ whole genome shotgun (WGS) entry which is preliminary data.</text>
</comment>
<evidence type="ECO:0000256" key="1">
    <source>
        <dbReference type="SAM" id="MobiDB-lite"/>
    </source>
</evidence>
<feature type="compositionally biased region" description="Basic and acidic residues" evidence="1">
    <location>
        <begin position="177"/>
        <end position="186"/>
    </location>
</feature>
<feature type="region of interest" description="Disordered" evidence="1">
    <location>
        <begin position="1"/>
        <end position="32"/>
    </location>
</feature>
<accession>A0A8H2VST9</accession>
<dbReference type="AlphaFoldDB" id="A0A8H2VST9"/>
<keyword evidence="3" id="KW-1185">Reference proteome</keyword>
<sequence>MNTHSSASGAPCSGVGTMLRLSPSSEDSSGDSHRHCIGLFECDMCAQYLKSVVVDGGEPLNEEGLAAAKILASLAQDGSRDTTAQDNRNEYATGYALDGEDRLHGSMFEHGGSGGAALGRMAPVQPIHQTKSGAGAFRSKRAEGQGKSSAPSPEKAQVKKAARARATGVNKARKPALSREEREEAQKKRREAKRVENERMKKQLFPPFKKHDRGEPAVALDRMGYPAKNSGVPPELMGRYSDN</sequence>
<organism evidence="2 3">
    <name type="scientific">Sclerotinia trifoliorum</name>
    <dbReference type="NCBI Taxonomy" id="28548"/>
    <lineage>
        <taxon>Eukaryota</taxon>
        <taxon>Fungi</taxon>
        <taxon>Dikarya</taxon>
        <taxon>Ascomycota</taxon>
        <taxon>Pezizomycotina</taxon>
        <taxon>Leotiomycetes</taxon>
        <taxon>Helotiales</taxon>
        <taxon>Sclerotiniaceae</taxon>
        <taxon>Sclerotinia</taxon>
    </lineage>
</organism>
<name>A0A8H2VST9_9HELO</name>
<feature type="region of interest" description="Disordered" evidence="1">
    <location>
        <begin position="131"/>
        <end position="243"/>
    </location>
</feature>
<proteinExistence type="predicted"/>